<evidence type="ECO:0000313" key="1">
    <source>
        <dbReference type="EMBL" id="PRZ45427.1"/>
    </source>
</evidence>
<protein>
    <submittedName>
        <fullName evidence="1">L-rhamnose mutarotase</fullName>
    </submittedName>
</protein>
<proteinExistence type="predicted"/>
<comment type="caution">
    <text evidence="1">The sequence shown here is derived from an EMBL/GenBank/DDBJ whole genome shotgun (WGS) entry which is preliminary data.</text>
</comment>
<dbReference type="Proteomes" id="UP000237718">
    <property type="component" value="Unassembled WGS sequence"/>
</dbReference>
<dbReference type="SUPFAM" id="SSF54909">
    <property type="entry name" value="Dimeric alpha+beta barrel"/>
    <property type="match status" value="1"/>
</dbReference>
<sequence>MQRMAHIIGLKPEHQAEYIRLHADVWPDVLERLRASNITNYSIFLREPEMLMFSYWEYTGSDFQADNAAIAADPVTREWWALCGPMQAPLQSRAEGEWWAPAREVFHLP</sequence>
<dbReference type="EMBL" id="PVUF01000015">
    <property type="protein sequence ID" value="PRZ45427.1"/>
    <property type="molecule type" value="Genomic_DNA"/>
</dbReference>
<name>A0A2T1AAB4_TRISK</name>
<dbReference type="InterPro" id="IPR011008">
    <property type="entry name" value="Dimeric_a/b-barrel"/>
</dbReference>
<dbReference type="OrthoDB" id="9799608at2"/>
<dbReference type="AlphaFoldDB" id="A0A2T1AAB4"/>
<dbReference type="Pfam" id="PF05336">
    <property type="entry name" value="rhaM"/>
    <property type="match status" value="1"/>
</dbReference>
<dbReference type="GO" id="GO:0016857">
    <property type="term" value="F:racemase and epimerase activity, acting on carbohydrates and derivatives"/>
    <property type="evidence" value="ECO:0007669"/>
    <property type="project" value="InterPro"/>
</dbReference>
<dbReference type="InterPro" id="IPR008000">
    <property type="entry name" value="Rham/fucose_mutarotase"/>
</dbReference>
<dbReference type="Gene3D" id="3.30.70.100">
    <property type="match status" value="1"/>
</dbReference>
<accession>A0A2T1AAB4</accession>
<dbReference type="RefSeq" id="WP_106165056.1">
    <property type="nucleotide sequence ID" value="NZ_JAGDDX010000002.1"/>
</dbReference>
<organism evidence="1 2">
    <name type="scientific">Tritonibacter scottomollicae</name>
    <name type="common">Epibacterium scottomollicae</name>
    <dbReference type="NCBI Taxonomy" id="483013"/>
    <lineage>
        <taxon>Bacteria</taxon>
        <taxon>Pseudomonadati</taxon>
        <taxon>Pseudomonadota</taxon>
        <taxon>Alphaproteobacteria</taxon>
        <taxon>Rhodobacterales</taxon>
        <taxon>Paracoccaceae</taxon>
        <taxon>Tritonibacter</taxon>
    </lineage>
</organism>
<reference evidence="1 2" key="1">
    <citation type="submission" date="2018-03" db="EMBL/GenBank/DDBJ databases">
        <title>Genomic Encyclopedia of Archaeal and Bacterial Type Strains, Phase II (KMG-II): from individual species to whole genera.</title>
        <authorList>
            <person name="Goeker M."/>
        </authorList>
    </citation>
    <scope>NUCLEOTIDE SEQUENCE [LARGE SCALE GENOMIC DNA]</scope>
    <source>
        <strain evidence="1 2">DSM 25328</strain>
    </source>
</reference>
<dbReference type="PANTHER" id="PTHR34389">
    <property type="entry name" value="L-RHAMNOSE MUTAROTASE"/>
    <property type="match status" value="1"/>
</dbReference>
<gene>
    <name evidence="1" type="ORF">CLV89_11510</name>
</gene>
<evidence type="ECO:0000313" key="2">
    <source>
        <dbReference type="Proteomes" id="UP000237718"/>
    </source>
</evidence>
<dbReference type="PANTHER" id="PTHR34389:SF2">
    <property type="entry name" value="L-RHAMNOSE MUTAROTASE"/>
    <property type="match status" value="1"/>
</dbReference>